<dbReference type="Proteomes" id="UP001197247">
    <property type="component" value="Unassembled WGS sequence"/>
</dbReference>
<dbReference type="EMBL" id="JAHBAY010000002">
    <property type="protein sequence ID" value="MBT0768608.1"/>
    <property type="molecule type" value="Genomic_DNA"/>
</dbReference>
<feature type="domain" description="DUF3592" evidence="2">
    <location>
        <begin position="38"/>
        <end position="104"/>
    </location>
</feature>
<sequence length="137" mass="14848">MWPIEAIVLVSLGLLPIGIGVWEIRMLWSLHHSGVRCTGTVVDLERRFKGGSGLTFAPVVEFVDDRGQPRRFTSHLASGPAMYEVGDQVPVTYLPGRADKARLTSVRHTLTTLLTAFVVGAVFVAIGLAQTHSAEVP</sequence>
<evidence type="ECO:0000256" key="1">
    <source>
        <dbReference type="SAM" id="Phobius"/>
    </source>
</evidence>
<accession>A0ABS5TCN2</accession>
<evidence type="ECO:0000259" key="2">
    <source>
        <dbReference type="Pfam" id="PF12158"/>
    </source>
</evidence>
<evidence type="ECO:0000313" key="3">
    <source>
        <dbReference type="EMBL" id="MBT0768608.1"/>
    </source>
</evidence>
<protein>
    <submittedName>
        <fullName evidence="3">DUF3592 domain-containing protein</fullName>
    </submittedName>
</protein>
<reference evidence="3 4" key="1">
    <citation type="submission" date="2021-05" db="EMBL/GenBank/DDBJ databases">
        <title>Kineosporia and Streptomyces sp. nov. two new marine actinobacteria isolated from Coral.</title>
        <authorList>
            <person name="Buangrab K."/>
            <person name="Sutthacheep M."/>
            <person name="Yeemin T."/>
            <person name="Harunari E."/>
            <person name="Igarashi Y."/>
            <person name="Kanchanasin P."/>
            <person name="Tanasupawat S."/>
            <person name="Phongsopitanun W."/>
        </authorList>
    </citation>
    <scope>NUCLEOTIDE SEQUENCE [LARGE SCALE GENOMIC DNA]</scope>
    <source>
        <strain evidence="3 4">J2-2</strain>
    </source>
</reference>
<proteinExistence type="predicted"/>
<feature type="transmembrane region" description="Helical" evidence="1">
    <location>
        <begin position="6"/>
        <end position="24"/>
    </location>
</feature>
<evidence type="ECO:0000313" key="4">
    <source>
        <dbReference type="Proteomes" id="UP001197247"/>
    </source>
</evidence>
<keyword evidence="1" id="KW-0472">Membrane</keyword>
<keyword evidence="1" id="KW-1133">Transmembrane helix</keyword>
<dbReference type="RefSeq" id="WP_214154901.1">
    <property type="nucleotide sequence ID" value="NZ_JAHBAY010000002.1"/>
</dbReference>
<keyword evidence="4" id="KW-1185">Reference proteome</keyword>
<comment type="caution">
    <text evidence="3">The sequence shown here is derived from an EMBL/GenBank/DDBJ whole genome shotgun (WGS) entry which is preliminary data.</text>
</comment>
<dbReference type="Pfam" id="PF12158">
    <property type="entry name" value="DUF3592"/>
    <property type="match status" value="1"/>
</dbReference>
<feature type="transmembrane region" description="Helical" evidence="1">
    <location>
        <begin position="110"/>
        <end position="129"/>
    </location>
</feature>
<gene>
    <name evidence="3" type="ORF">KIH74_06700</name>
</gene>
<dbReference type="InterPro" id="IPR021994">
    <property type="entry name" value="DUF3592"/>
</dbReference>
<organism evidence="3 4">
    <name type="scientific">Kineosporia corallincola</name>
    <dbReference type="NCBI Taxonomy" id="2835133"/>
    <lineage>
        <taxon>Bacteria</taxon>
        <taxon>Bacillati</taxon>
        <taxon>Actinomycetota</taxon>
        <taxon>Actinomycetes</taxon>
        <taxon>Kineosporiales</taxon>
        <taxon>Kineosporiaceae</taxon>
        <taxon>Kineosporia</taxon>
    </lineage>
</organism>
<keyword evidence="1" id="KW-0812">Transmembrane</keyword>
<name>A0ABS5TCN2_9ACTN</name>